<dbReference type="InterPro" id="IPR018604">
    <property type="entry name" value="YycI-like"/>
</dbReference>
<evidence type="ECO:0000313" key="4">
    <source>
        <dbReference type="Proteomes" id="UP001056500"/>
    </source>
</evidence>
<dbReference type="RefSeq" id="WP_251872857.1">
    <property type="nucleotide sequence ID" value="NZ_CP098755.1"/>
</dbReference>
<feature type="transmembrane region" description="Helical" evidence="1">
    <location>
        <begin position="9"/>
        <end position="26"/>
    </location>
</feature>
<evidence type="ECO:0000256" key="1">
    <source>
        <dbReference type="SAM" id="Phobius"/>
    </source>
</evidence>
<dbReference type="Pfam" id="PF09648">
    <property type="entry name" value="YycI"/>
    <property type="match status" value="1"/>
</dbReference>
<organism evidence="3 4">
    <name type="scientific">Brevibacillus ruminantium</name>
    <dbReference type="NCBI Taxonomy" id="2950604"/>
    <lineage>
        <taxon>Bacteria</taxon>
        <taxon>Bacillati</taxon>
        <taxon>Bacillota</taxon>
        <taxon>Bacilli</taxon>
        <taxon>Bacillales</taxon>
        <taxon>Paenibacillaceae</taxon>
        <taxon>Brevibacillus</taxon>
    </lineage>
</organism>
<reference evidence="3" key="1">
    <citation type="submission" date="2022-06" db="EMBL/GenBank/DDBJ databases">
        <title>Genome sequencing of Brevibacillus sp. BB3-R1.</title>
        <authorList>
            <person name="Heo J."/>
            <person name="Lee D."/>
            <person name="Won M."/>
            <person name="Han B.-H."/>
            <person name="Hong S.-B."/>
            <person name="Kwon S.-W."/>
        </authorList>
    </citation>
    <scope>NUCLEOTIDE SEQUENCE</scope>
    <source>
        <strain evidence="3">BB3-R1</strain>
    </source>
</reference>
<keyword evidence="1" id="KW-0812">Transmembrane</keyword>
<accession>A0ABY4WFC5</accession>
<dbReference type="Gene3D" id="2.40.128.690">
    <property type="entry name" value="YycH protein, domain 3-like"/>
    <property type="match status" value="1"/>
</dbReference>
<protein>
    <submittedName>
        <fullName evidence="3">Two-component system regulatory protein YycI</fullName>
    </submittedName>
</protein>
<keyword evidence="1" id="KW-0472">Membrane</keyword>
<gene>
    <name evidence="3" type="ORF">NDK47_27340</name>
</gene>
<dbReference type="EMBL" id="CP098755">
    <property type="protein sequence ID" value="USG65767.1"/>
    <property type="molecule type" value="Genomic_DNA"/>
</dbReference>
<keyword evidence="4" id="KW-1185">Reference proteome</keyword>
<keyword evidence="1" id="KW-1133">Transmembrane helix</keyword>
<evidence type="ECO:0000259" key="2">
    <source>
        <dbReference type="Pfam" id="PF09648"/>
    </source>
</evidence>
<name>A0ABY4WFC5_9BACL</name>
<feature type="domain" description="Regulatory protein YycH-like" evidence="2">
    <location>
        <begin position="41"/>
        <end position="244"/>
    </location>
</feature>
<dbReference type="Proteomes" id="UP001056500">
    <property type="component" value="Chromosome"/>
</dbReference>
<proteinExistence type="predicted"/>
<evidence type="ECO:0000313" key="3">
    <source>
        <dbReference type="EMBL" id="USG65767.1"/>
    </source>
</evidence>
<sequence>MDWSKTKTILIWAFLMLDVFLGYQVYATRGGYWQSPEAGQSEKWELEDYLRQHNVALDAEVPTETPDMTHLDAEYTGIGPIEMQEMNGVQATVEKMALAARLDPPIPIRGQITPTELLRQIGPRMMYADQYMADLYQSNQGRLLYWQMYNKLPLFVAPLEVYLADGNILGYRQTYLNIRSQGQSRPIISGYAAIRSLVEKQIIHPGERIENVSLGYYGSFDAEIQVLAPVWRIIHDGKQHFVNGFTGAQERPLVTTYFPGK</sequence>